<dbReference type="EMBL" id="KN834888">
    <property type="protein sequence ID" value="KIK50700.1"/>
    <property type="molecule type" value="Genomic_DNA"/>
</dbReference>
<dbReference type="Proteomes" id="UP000053593">
    <property type="component" value="Unassembled WGS sequence"/>
</dbReference>
<feature type="compositionally biased region" description="Polar residues" evidence="1">
    <location>
        <begin position="8"/>
        <end position="34"/>
    </location>
</feature>
<gene>
    <name evidence="2" type="ORF">GYMLUDRAFT_252736</name>
</gene>
<organism evidence="2 3">
    <name type="scientific">Collybiopsis luxurians FD-317 M1</name>
    <dbReference type="NCBI Taxonomy" id="944289"/>
    <lineage>
        <taxon>Eukaryota</taxon>
        <taxon>Fungi</taxon>
        <taxon>Dikarya</taxon>
        <taxon>Basidiomycota</taxon>
        <taxon>Agaricomycotina</taxon>
        <taxon>Agaricomycetes</taxon>
        <taxon>Agaricomycetidae</taxon>
        <taxon>Agaricales</taxon>
        <taxon>Marasmiineae</taxon>
        <taxon>Omphalotaceae</taxon>
        <taxon>Collybiopsis</taxon>
        <taxon>Collybiopsis luxurians</taxon>
    </lineage>
</organism>
<evidence type="ECO:0000313" key="2">
    <source>
        <dbReference type="EMBL" id="KIK50700.1"/>
    </source>
</evidence>
<feature type="region of interest" description="Disordered" evidence="1">
    <location>
        <begin position="1"/>
        <end position="102"/>
    </location>
</feature>
<evidence type="ECO:0000256" key="1">
    <source>
        <dbReference type="SAM" id="MobiDB-lite"/>
    </source>
</evidence>
<dbReference type="AlphaFoldDB" id="A0A0D0AKG3"/>
<keyword evidence="3" id="KW-1185">Reference proteome</keyword>
<reference evidence="2 3" key="1">
    <citation type="submission" date="2014-04" db="EMBL/GenBank/DDBJ databases">
        <title>Evolutionary Origins and Diversification of the Mycorrhizal Mutualists.</title>
        <authorList>
            <consortium name="DOE Joint Genome Institute"/>
            <consortium name="Mycorrhizal Genomics Consortium"/>
            <person name="Kohler A."/>
            <person name="Kuo A."/>
            <person name="Nagy L.G."/>
            <person name="Floudas D."/>
            <person name="Copeland A."/>
            <person name="Barry K.W."/>
            <person name="Cichocki N."/>
            <person name="Veneault-Fourrey C."/>
            <person name="LaButti K."/>
            <person name="Lindquist E.A."/>
            <person name="Lipzen A."/>
            <person name="Lundell T."/>
            <person name="Morin E."/>
            <person name="Murat C."/>
            <person name="Riley R."/>
            <person name="Ohm R."/>
            <person name="Sun H."/>
            <person name="Tunlid A."/>
            <person name="Henrissat B."/>
            <person name="Grigoriev I.V."/>
            <person name="Hibbett D.S."/>
            <person name="Martin F."/>
        </authorList>
    </citation>
    <scope>NUCLEOTIDE SEQUENCE [LARGE SCALE GENOMIC DNA]</scope>
    <source>
        <strain evidence="2 3">FD-317 M1</strain>
    </source>
</reference>
<evidence type="ECO:0000313" key="3">
    <source>
        <dbReference type="Proteomes" id="UP000053593"/>
    </source>
</evidence>
<feature type="compositionally biased region" description="Gly residues" evidence="1">
    <location>
        <begin position="62"/>
        <end position="91"/>
    </location>
</feature>
<dbReference type="OrthoDB" id="5552562at2759"/>
<sequence>MFSREKTCYSTSVPTNTPARLSELRTPQQPSFEPTTELADNNPEGQLGEEDPEDEDQNPNAGGSGGGGGDGDNGNGGGGGGGGPPGGGSPGDGPPSLLGLRSLDLQRPGNLDEGQVLTFFQQMGTGMNALTTILNNMNNRLPDSDSGKTRVKDPDVFDGSDPQKLRTFLVSLSFVFLDCPSYFTEAWKINYTLSYLGGTAWEWFEPDITQPSGLDL</sequence>
<protein>
    <submittedName>
        <fullName evidence="2">Unplaced genomic scaffold GYMLUscaffold_140, whole genome shotgun sequence</fullName>
    </submittedName>
</protein>
<name>A0A0D0AKG3_9AGAR</name>
<accession>A0A0D0AKG3</accession>
<proteinExistence type="predicted"/>
<feature type="compositionally biased region" description="Acidic residues" evidence="1">
    <location>
        <begin position="47"/>
        <end position="57"/>
    </location>
</feature>
<dbReference type="HOGENOM" id="CLU_1277740_0_0_1"/>